<proteinExistence type="predicted"/>
<sequence>MFDQGGTPLSYTAFKISQGLPIKWNQNENRFISAVEQYFHKYSMITSLPKHAISTLGLSNTSYVNIHKDGIISLHMDVLSSGYLKEDSKLCNRTVTALNRISSCSAMISQQSLTQSDNTGLYTELLKLGCDVLPLKPCASSKIYYPAADTLLNPVDISIMVDYGLKHGVISENALDSGSAVETGVHVLNDFKRRKMTSVKTSQSSNDTMDRVLNYRGALFKAYRTLGDVNNHGMDTVCNVLSELEKHDFSSVTEHVVTRLRQEIDTLIFRGLHSPGITNGNVNEDSILDDTPRKPFIISTLSNIAMSSEHLYAIFNYAWERLVTSVDMFIISVTSQRSCKENINCKFMETAPGSDHLYLICSKTSESEATVFLISSN</sequence>
<evidence type="ECO:0000313" key="1">
    <source>
        <dbReference type="EMBL" id="EDO08738.1"/>
    </source>
</evidence>
<accession>A7AQA4</accession>
<dbReference type="Proteomes" id="UP000002173">
    <property type="component" value="Chromosome 3"/>
</dbReference>
<dbReference type="AlphaFoldDB" id="A7AQA4"/>
<dbReference type="EMBL" id="AAXT01000001">
    <property type="protein sequence ID" value="EDO08738.1"/>
    <property type="molecule type" value="Genomic_DNA"/>
</dbReference>
<name>A7AQA4_BABBO</name>
<dbReference type="OMA" id="NINCKFM"/>
<gene>
    <name evidence="1" type="ORF">BBOV_III011860</name>
</gene>
<reference evidence="1 2" key="1">
    <citation type="journal article" date="2007" name="PLoS Pathog.">
        <title>Genome sequence of Babesia bovis and comparative analysis of apicomplexan hemoprotozoa.</title>
        <authorList>
            <person name="Brayton K.A."/>
            <person name="Lau A.O.T."/>
            <person name="Herndon D.R."/>
            <person name="Hannick L."/>
            <person name="Kappmeyer L.S."/>
            <person name="Berens S.J."/>
            <person name="Bidwell S.L."/>
            <person name="Brown W.C."/>
            <person name="Crabtree J."/>
            <person name="Fadrosh D."/>
            <person name="Feldblum T."/>
            <person name="Forberger H.A."/>
            <person name="Haas B.J."/>
            <person name="Howell J.M."/>
            <person name="Khouri H."/>
            <person name="Koo H."/>
            <person name="Mann D.J."/>
            <person name="Norimine J."/>
            <person name="Paulsen I.T."/>
            <person name="Radune D."/>
            <person name="Ren Q."/>
            <person name="Smith R.K. Jr."/>
            <person name="Suarez C.E."/>
            <person name="White O."/>
            <person name="Wortman J.R."/>
            <person name="Knowles D.P. Jr."/>
            <person name="McElwain T.F."/>
            <person name="Nene V.M."/>
        </authorList>
    </citation>
    <scope>NUCLEOTIDE SEQUENCE [LARGE SCALE GENOMIC DNA]</scope>
    <source>
        <strain evidence="1">T2Bo</strain>
    </source>
</reference>
<dbReference type="InParanoid" id="A7AQA4"/>
<evidence type="ECO:0000313" key="2">
    <source>
        <dbReference type="Proteomes" id="UP000002173"/>
    </source>
</evidence>
<dbReference type="VEuPathDB" id="PiroplasmaDB:BBOV_III011860"/>
<protein>
    <submittedName>
        <fullName evidence="1">Uncharacterized protein</fullName>
    </submittedName>
</protein>
<comment type="caution">
    <text evidence="1">The sequence shown here is derived from an EMBL/GenBank/DDBJ whole genome shotgun (WGS) entry which is preliminary data.</text>
</comment>
<organism evidence="1 2">
    <name type="scientific">Babesia bovis</name>
    <dbReference type="NCBI Taxonomy" id="5865"/>
    <lineage>
        <taxon>Eukaryota</taxon>
        <taxon>Sar</taxon>
        <taxon>Alveolata</taxon>
        <taxon>Apicomplexa</taxon>
        <taxon>Aconoidasida</taxon>
        <taxon>Piroplasmida</taxon>
        <taxon>Babesiidae</taxon>
        <taxon>Babesia</taxon>
    </lineage>
</organism>
<keyword evidence="2" id="KW-1185">Reference proteome</keyword>